<feature type="transmembrane region" description="Helical" evidence="2">
    <location>
        <begin position="65"/>
        <end position="83"/>
    </location>
</feature>
<feature type="transmembrane region" description="Helical" evidence="2">
    <location>
        <begin position="198"/>
        <end position="217"/>
    </location>
</feature>
<evidence type="ECO:0000256" key="1">
    <source>
        <dbReference type="ARBA" id="ARBA00008000"/>
    </source>
</evidence>
<reference evidence="4" key="1">
    <citation type="journal article" date="2014" name="Front. Microbiol.">
        <title>High frequency of phylogenetically diverse reductive dehalogenase-homologous genes in deep subseafloor sedimentary metagenomes.</title>
        <authorList>
            <person name="Kawai M."/>
            <person name="Futagami T."/>
            <person name="Toyoda A."/>
            <person name="Takaki Y."/>
            <person name="Nishi S."/>
            <person name="Hori S."/>
            <person name="Arai W."/>
            <person name="Tsubouchi T."/>
            <person name="Morono Y."/>
            <person name="Uchiyama I."/>
            <person name="Ito T."/>
            <person name="Fujiyama A."/>
            <person name="Inagaki F."/>
            <person name="Takami H."/>
        </authorList>
    </citation>
    <scope>NUCLEOTIDE SEQUENCE</scope>
    <source>
        <strain evidence="4">Expedition CK06-06</strain>
    </source>
</reference>
<dbReference type="InterPro" id="IPR016169">
    <property type="entry name" value="FAD-bd_PCMH_sub2"/>
</dbReference>
<dbReference type="GO" id="GO:0008720">
    <property type="term" value="F:D-lactate dehydrogenase (NAD+) activity"/>
    <property type="evidence" value="ECO:0007669"/>
    <property type="project" value="TreeGrafter"/>
</dbReference>
<evidence type="ECO:0000313" key="4">
    <source>
        <dbReference type="EMBL" id="GAH26057.1"/>
    </source>
</evidence>
<feature type="domain" description="FAD-binding PCMH-type" evidence="3">
    <location>
        <begin position="36"/>
        <end position="222"/>
    </location>
</feature>
<proteinExistence type="inferred from homology"/>
<dbReference type="PROSITE" id="PS51387">
    <property type="entry name" value="FAD_PCMH"/>
    <property type="match status" value="1"/>
</dbReference>
<dbReference type="GO" id="GO:0071949">
    <property type="term" value="F:FAD binding"/>
    <property type="evidence" value="ECO:0007669"/>
    <property type="project" value="InterPro"/>
</dbReference>
<name>X1E0L2_9ZZZZ</name>
<dbReference type="PANTHER" id="PTHR11748">
    <property type="entry name" value="D-LACTATE DEHYDROGENASE"/>
    <property type="match status" value="1"/>
</dbReference>
<keyword evidence="2" id="KW-1133">Transmembrane helix</keyword>
<dbReference type="PANTHER" id="PTHR11748:SF111">
    <property type="entry name" value="D-LACTATE DEHYDROGENASE, MITOCHONDRIAL-RELATED"/>
    <property type="match status" value="1"/>
</dbReference>
<dbReference type="Pfam" id="PF01565">
    <property type="entry name" value="FAD_binding_4"/>
    <property type="match status" value="1"/>
</dbReference>
<dbReference type="InterPro" id="IPR006094">
    <property type="entry name" value="Oxid_FAD_bind_N"/>
</dbReference>
<evidence type="ECO:0000259" key="3">
    <source>
        <dbReference type="PROSITE" id="PS51387"/>
    </source>
</evidence>
<protein>
    <recommendedName>
        <fullName evidence="3">FAD-binding PCMH-type domain-containing protein</fullName>
    </recommendedName>
</protein>
<dbReference type="AlphaFoldDB" id="X1E0L2"/>
<dbReference type="SUPFAM" id="SSF56176">
    <property type="entry name" value="FAD-binding/transporter-associated domain-like"/>
    <property type="match status" value="1"/>
</dbReference>
<sequence length="384" mass="42375">MNEKNILKELEDIVGNDFVSNSSGDLYIYSQDPGASIPRPADFVVMPITSKEVQDIMKLANRERIPIVPMGGGLTLSGLVIPVKGGIVMDMKRMNKIIEINELSRFALVEAGVTSGQLLAYLNENHPRLQPPIPDAPPSVTIAGNALIHGSGYLSQKFGDHGAMINGLEVVLPDGELYKLGSCAVSDYWFTRGPIPDFIGLFISSFGTIGIITKLSIKLFPKPKMRDIVFGLCKDPSVLPELISNITFTDVAEDILLGIQDKPDWMKGYTFIIVYITGESEEELNNKTKILKKMYRKGKSRYMKVPKRIEEIFLEKPQFAAKAADFRKGGGFEYVGAFIPLQLIPKMIQLGTDISLKHGIIPTLGARLIGQGHSAMFFISYSFN</sequence>
<dbReference type="InterPro" id="IPR036318">
    <property type="entry name" value="FAD-bd_PCMH-like_sf"/>
</dbReference>
<comment type="similarity">
    <text evidence="1">Belongs to the FAD-binding oxidoreductase/transferase type 4 family.</text>
</comment>
<dbReference type="EMBL" id="BARU01000871">
    <property type="protein sequence ID" value="GAH26057.1"/>
    <property type="molecule type" value="Genomic_DNA"/>
</dbReference>
<dbReference type="Gene3D" id="3.30.465.10">
    <property type="match status" value="1"/>
</dbReference>
<comment type="caution">
    <text evidence="4">The sequence shown here is derived from an EMBL/GenBank/DDBJ whole genome shotgun (WGS) entry which is preliminary data.</text>
</comment>
<evidence type="ECO:0000256" key="2">
    <source>
        <dbReference type="SAM" id="Phobius"/>
    </source>
</evidence>
<organism evidence="4">
    <name type="scientific">marine sediment metagenome</name>
    <dbReference type="NCBI Taxonomy" id="412755"/>
    <lineage>
        <taxon>unclassified sequences</taxon>
        <taxon>metagenomes</taxon>
        <taxon>ecological metagenomes</taxon>
    </lineage>
</organism>
<accession>X1E0L2</accession>
<dbReference type="GO" id="GO:0004458">
    <property type="term" value="F:D-lactate dehydrogenase (cytochrome) activity"/>
    <property type="evidence" value="ECO:0007669"/>
    <property type="project" value="TreeGrafter"/>
</dbReference>
<dbReference type="InterPro" id="IPR016166">
    <property type="entry name" value="FAD-bd_PCMH"/>
</dbReference>
<dbReference type="GO" id="GO:1903457">
    <property type="term" value="P:lactate catabolic process"/>
    <property type="evidence" value="ECO:0007669"/>
    <property type="project" value="TreeGrafter"/>
</dbReference>
<keyword evidence="2" id="KW-0472">Membrane</keyword>
<feature type="non-terminal residue" evidence="4">
    <location>
        <position position="384"/>
    </location>
</feature>
<gene>
    <name evidence="4" type="ORF">S03H2_02566</name>
</gene>
<keyword evidence="2" id="KW-0812">Transmembrane</keyword>